<feature type="non-terminal residue" evidence="2">
    <location>
        <position position="1"/>
    </location>
</feature>
<evidence type="ECO:0000256" key="1">
    <source>
        <dbReference type="SAM" id="MobiDB-lite"/>
    </source>
</evidence>
<dbReference type="EMBL" id="JACGCM010001965">
    <property type="protein sequence ID" value="KAF6146696.1"/>
    <property type="molecule type" value="Genomic_DNA"/>
</dbReference>
<proteinExistence type="predicted"/>
<evidence type="ECO:0000313" key="2">
    <source>
        <dbReference type="EMBL" id="KAF6146696.1"/>
    </source>
</evidence>
<keyword evidence="3" id="KW-1185">Reference proteome</keyword>
<accession>A0A7J7LVM9</accession>
<comment type="caution">
    <text evidence="2">The sequence shown here is derived from an EMBL/GenBank/DDBJ whole genome shotgun (WGS) entry which is preliminary data.</text>
</comment>
<feature type="compositionally biased region" description="Basic and acidic residues" evidence="1">
    <location>
        <begin position="117"/>
        <end position="136"/>
    </location>
</feature>
<protein>
    <submittedName>
        <fullName evidence="2">Uncharacterized protein</fullName>
    </submittedName>
</protein>
<gene>
    <name evidence="2" type="ORF">GIB67_008982</name>
</gene>
<dbReference type="Proteomes" id="UP000541444">
    <property type="component" value="Unassembled WGS sequence"/>
</dbReference>
<evidence type="ECO:0000313" key="3">
    <source>
        <dbReference type="Proteomes" id="UP000541444"/>
    </source>
</evidence>
<dbReference type="AlphaFoldDB" id="A0A7J7LVM9"/>
<name>A0A7J7LVM9_9MAGN</name>
<reference evidence="2 3" key="1">
    <citation type="journal article" date="2020" name="IScience">
        <title>Genome Sequencing of the Endangered Kingdonia uniflora (Circaeasteraceae, Ranunculales) Reveals Potential Mechanisms of Evolutionary Specialization.</title>
        <authorList>
            <person name="Sun Y."/>
            <person name="Deng T."/>
            <person name="Zhang A."/>
            <person name="Moore M.J."/>
            <person name="Landis J.B."/>
            <person name="Lin N."/>
            <person name="Zhang H."/>
            <person name="Zhang X."/>
            <person name="Huang J."/>
            <person name="Zhang X."/>
            <person name="Sun H."/>
            <person name="Wang H."/>
        </authorList>
    </citation>
    <scope>NUCLEOTIDE SEQUENCE [LARGE SCALE GENOMIC DNA]</scope>
    <source>
        <strain evidence="2">TB1705</strain>
        <tissue evidence="2">Leaf</tissue>
    </source>
</reference>
<organism evidence="2 3">
    <name type="scientific">Kingdonia uniflora</name>
    <dbReference type="NCBI Taxonomy" id="39325"/>
    <lineage>
        <taxon>Eukaryota</taxon>
        <taxon>Viridiplantae</taxon>
        <taxon>Streptophyta</taxon>
        <taxon>Embryophyta</taxon>
        <taxon>Tracheophyta</taxon>
        <taxon>Spermatophyta</taxon>
        <taxon>Magnoliopsida</taxon>
        <taxon>Ranunculales</taxon>
        <taxon>Circaeasteraceae</taxon>
        <taxon>Kingdonia</taxon>
    </lineage>
</organism>
<sequence length="185" mass="21108">EEKESEKEQPQVAEEADPEPPTIMVYYNEKKDEIMVVVEVAKTNIVFFNQEEVIGEAYQASIDQTIVVSVEEQTLESIYLQASAYQTTTVSVEEHTPEVEKTEVVISHQEEDIDEASQTKESKEEVEQNKEEVVEGKDDDDGNLQNKPDPEQHIYISFYYFDISVSACFNGVRSGCHLKEEECTN</sequence>
<feature type="region of interest" description="Disordered" evidence="1">
    <location>
        <begin position="1"/>
        <end position="21"/>
    </location>
</feature>
<feature type="region of interest" description="Disordered" evidence="1">
    <location>
        <begin position="111"/>
        <end position="149"/>
    </location>
</feature>